<dbReference type="InterPro" id="IPR020568">
    <property type="entry name" value="Ribosomal_Su5_D2-typ_SF"/>
</dbReference>
<comment type="similarity">
    <text evidence="2 13">Belongs to the GHMP kinase family. Homoserine kinase subfamily.</text>
</comment>
<comment type="subcellular location">
    <subcellularLocation>
        <location evidence="13">Cytoplasm</location>
    </subcellularLocation>
</comment>
<evidence type="ECO:0000256" key="10">
    <source>
        <dbReference type="ARBA" id="ARBA00022840"/>
    </source>
</evidence>
<evidence type="ECO:0000313" key="17">
    <source>
        <dbReference type="Proteomes" id="UP000809829"/>
    </source>
</evidence>
<name>A0ABS2QYN1_9BACI</name>
<dbReference type="InterPro" id="IPR013750">
    <property type="entry name" value="GHMP_kinase_C_dom"/>
</dbReference>
<dbReference type="EMBL" id="JAFBFC010000007">
    <property type="protein sequence ID" value="MBM7704605.1"/>
    <property type="molecule type" value="Genomic_DNA"/>
</dbReference>
<dbReference type="Gene3D" id="3.30.70.890">
    <property type="entry name" value="GHMP kinase, C-terminal domain"/>
    <property type="match status" value="1"/>
</dbReference>
<keyword evidence="7 13" id="KW-0791">Threonine biosynthesis</keyword>
<feature type="binding site" evidence="13">
    <location>
        <begin position="90"/>
        <end position="100"/>
    </location>
    <ligand>
        <name>ATP</name>
        <dbReference type="ChEBI" id="CHEBI:30616"/>
    </ligand>
</feature>
<organism evidence="16 17">
    <name type="scientific">Priestia iocasae</name>
    <dbReference type="NCBI Taxonomy" id="2291674"/>
    <lineage>
        <taxon>Bacteria</taxon>
        <taxon>Bacillati</taxon>
        <taxon>Bacillota</taxon>
        <taxon>Bacilli</taxon>
        <taxon>Bacillales</taxon>
        <taxon>Bacillaceae</taxon>
        <taxon>Priestia</taxon>
    </lineage>
</organism>
<evidence type="ECO:0000256" key="6">
    <source>
        <dbReference type="ARBA" id="ARBA00022679"/>
    </source>
</evidence>
<dbReference type="InterPro" id="IPR000870">
    <property type="entry name" value="Homoserine_kinase"/>
</dbReference>
<dbReference type="InterPro" id="IPR006203">
    <property type="entry name" value="GHMP_knse_ATP-bd_CS"/>
</dbReference>
<evidence type="ECO:0000256" key="4">
    <source>
        <dbReference type="ARBA" id="ARBA00017858"/>
    </source>
</evidence>
<dbReference type="Pfam" id="PF08544">
    <property type="entry name" value="GHMP_kinases_C"/>
    <property type="match status" value="1"/>
</dbReference>
<comment type="pathway">
    <text evidence="1 13">Amino-acid biosynthesis; L-threonine biosynthesis; L-threonine from L-aspartate: step 4/5.</text>
</comment>
<accession>A0ABS2QYN1</accession>
<evidence type="ECO:0000259" key="14">
    <source>
        <dbReference type="Pfam" id="PF00288"/>
    </source>
</evidence>
<gene>
    <name evidence="13" type="primary">thrB</name>
    <name evidence="16" type="ORF">JOC83_003462</name>
</gene>
<comment type="function">
    <text evidence="12 13">Catalyzes the ATP-dependent phosphorylation of L-homoserine to L-homoserine phosphate.</text>
</comment>
<dbReference type="InterPro" id="IPR006204">
    <property type="entry name" value="GHMP_kinase_N_dom"/>
</dbReference>
<dbReference type="Gene3D" id="3.30.230.10">
    <property type="match status" value="1"/>
</dbReference>
<dbReference type="EC" id="2.7.1.39" evidence="3 13"/>
<dbReference type="InterPro" id="IPR014721">
    <property type="entry name" value="Ribsml_uS5_D2-typ_fold_subgr"/>
</dbReference>
<dbReference type="PANTHER" id="PTHR20861">
    <property type="entry name" value="HOMOSERINE/4-DIPHOSPHOCYTIDYL-2-C-METHYL-D-ERYTHRITOL KINASE"/>
    <property type="match status" value="1"/>
</dbReference>
<evidence type="ECO:0000256" key="2">
    <source>
        <dbReference type="ARBA" id="ARBA00007370"/>
    </source>
</evidence>
<evidence type="ECO:0000256" key="7">
    <source>
        <dbReference type="ARBA" id="ARBA00022697"/>
    </source>
</evidence>
<dbReference type="SUPFAM" id="SSF55060">
    <property type="entry name" value="GHMP Kinase, C-terminal domain"/>
    <property type="match status" value="1"/>
</dbReference>
<dbReference type="SUPFAM" id="SSF54211">
    <property type="entry name" value="Ribosomal protein S5 domain 2-like"/>
    <property type="match status" value="1"/>
</dbReference>
<dbReference type="Pfam" id="PF00288">
    <property type="entry name" value="GHMP_kinases_N"/>
    <property type="match status" value="1"/>
</dbReference>
<dbReference type="GO" id="GO:0004413">
    <property type="term" value="F:homoserine kinase activity"/>
    <property type="evidence" value="ECO:0007669"/>
    <property type="project" value="UniProtKB-EC"/>
</dbReference>
<keyword evidence="8 13" id="KW-0547">Nucleotide-binding</keyword>
<comment type="catalytic activity">
    <reaction evidence="11 13">
        <text>L-homoserine + ATP = O-phospho-L-homoserine + ADP + H(+)</text>
        <dbReference type="Rhea" id="RHEA:13985"/>
        <dbReference type="ChEBI" id="CHEBI:15378"/>
        <dbReference type="ChEBI" id="CHEBI:30616"/>
        <dbReference type="ChEBI" id="CHEBI:57476"/>
        <dbReference type="ChEBI" id="CHEBI:57590"/>
        <dbReference type="ChEBI" id="CHEBI:456216"/>
        <dbReference type="EC" id="2.7.1.39"/>
    </reaction>
</comment>
<dbReference type="PROSITE" id="PS00627">
    <property type="entry name" value="GHMP_KINASES_ATP"/>
    <property type="match status" value="1"/>
</dbReference>
<dbReference type="PRINTS" id="PR00958">
    <property type="entry name" value="HOMSERKINASE"/>
</dbReference>
<dbReference type="RefSeq" id="WP_205188603.1">
    <property type="nucleotide sequence ID" value="NZ_JAFBFC010000007.1"/>
</dbReference>
<feature type="domain" description="GHMP kinase C-terminal" evidence="15">
    <location>
        <begin position="204"/>
        <end position="278"/>
    </location>
</feature>
<dbReference type="PIRSF" id="PIRSF000676">
    <property type="entry name" value="Homoser_kin"/>
    <property type="match status" value="1"/>
</dbReference>
<proteinExistence type="inferred from homology"/>
<keyword evidence="6 13" id="KW-0808">Transferase</keyword>
<evidence type="ECO:0000313" key="16">
    <source>
        <dbReference type="EMBL" id="MBM7704605.1"/>
    </source>
</evidence>
<evidence type="ECO:0000256" key="11">
    <source>
        <dbReference type="ARBA" id="ARBA00049375"/>
    </source>
</evidence>
<dbReference type="PANTHER" id="PTHR20861:SF1">
    <property type="entry name" value="HOMOSERINE KINASE"/>
    <property type="match status" value="1"/>
</dbReference>
<evidence type="ECO:0000256" key="8">
    <source>
        <dbReference type="ARBA" id="ARBA00022741"/>
    </source>
</evidence>
<dbReference type="NCBIfam" id="TIGR00191">
    <property type="entry name" value="thrB"/>
    <property type="match status" value="1"/>
</dbReference>
<keyword evidence="9 13" id="KW-0418">Kinase</keyword>
<evidence type="ECO:0000256" key="9">
    <source>
        <dbReference type="ARBA" id="ARBA00022777"/>
    </source>
</evidence>
<keyword evidence="10 13" id="KW-0067">ATP-binding</keyword>
<comment type="caution">
    <text evidence="16">The sequence shown here is derived from an EMBL/GenBank/DDBJ whole genome shotgun (WGS) entry which is preliminary data.</text>
</comment>
<sequence>MLGSERAIIKVPASSANIGPGFDSIGMALSRYLTLKIELADEWVFIPQSEEVESIPTGKDNLMYEVALEVATSYKVNLPAAKVYVSSDIPLARGLGSSASAIVAGIELASLLCQLNLSIDEKLRIASVMEGHPDNVSPSLYGGIVVGYHHKDDTYITQVPYADVDVVMVIPKYELKTTDARDVLPKQLSYQEAVEAGAVGNMLVAALMKGNWPLVGTLMEKDLYHEPYRMSLVAELPIVREEAKKIGAYGVALSGAGPSILCLARKGDGERIVNSLRKIVPHCEVDVLTIDHRGVQVHKEAITTCN</sequence>
<dbReference type="InterPro" id="IPR036554">
    <property type="entry name" value="GHMP_kinase_C_sf"/>
</dbReference>
<evidence type="ECO:0000256" key="5">
    <source>
        <dbReference type="ARBA" id="ARBA00022605"/>
    </source>
</evidence>
<evidence type="ECO:0000259" key="15">
    <source>
        <dbReference type="Pfam" id="PF08544"/>
    </source>
</evidence>
<keyword evidence="13" id="KW-0963">Cytoplasm</keyword>
<evidence type="ECO:0000256" key="3">
    <source>
        <dbReference type="ARBA" id="ARBA00012078"/>
    </source>
</evidence>
<dbReference type="Proteomes" id="UP000809829">
    <property type="component" value="Unassembled WGS sequence"/>
</dbReference>
<protein>
    <recommendedName>
        <fullName evidence="4 13">Homoserine kinase</fullName>
        <shortName evidence="13">HK</shortName>
        <shortName evidence="13">HSK</shortName>
        <ecNumber evidence="3 13">2.7.1.39</ecNumber>
    </recommendedName>
</protein>
<keyword evidence="17" id="KW-1185">Reference proteome</keyword>
<evidence type="ECO:0000256" key="13">
    <source>
        <dbReference type="HAMAP-Rule" id="MF_00384"/>
    </source>
</evidence>
<reference evidence="16 17" key="1">
    <citation type="submission" date="2021-01" db="EMBL/GenBank/DDBJ databases">
        <title>Genomic Encyclopedia of Type Strains, Phase IV (KMG-IV): sequencing the most valuable type-strain genomes for metagenomic binning, comparative biology and taxonomic classification.</title>
        <authorList>
            <person name="Goeker M."/>
        </authorList>
    </citation>
    <scope>NUCLEOTIDE SEQUENCE [LARGE SCALE GENOMIC DNA]</scope>
    <source>
        <strain evidence="16 17">DSM 104297</strain>
    </source>
</reference>
<evidence type="ECO:0000256" key="12">
    <source>
        <dbReference type="ARBA" id="ARBA00049954"/>
    </source>
</evidence>
<feature type="domain" description="GHMP kinase N-terminal" evidence="14">
    <location>
        <begin position="61"/>
        <end position="143"/>
    </location>
</feature>
<keyword evidence="5 13" id="KW-0028">Amino-acid biosynthesis</keyword>
<dbReference type="HAMAP" id="MF_00384">
    <property type="entry name" value="Homoser_kinase"/>
    <property type="match status" value="1"/>
</dbReference>
<evidence type="ECO:0000256" key="1">
    <source>
        <dbReference type="ARBA" id="ARBA00005015"/>
    </source>
</evidence>